<accession>A0A4Y2F0U4</accession>
<protein>
    <submittedName>
        <fullName evidence="2">Uncharacterized protein</fullName>
    </submittedName>
</protein>
<evidence type="ECO:0000256" key="1">
    <source>
        <dbReference type="SAM" id="MobiDB-lite"/>
    </source>
</evidence>
<sequence length="479" mass="56078">MAIGRLAAALFKESNILASITNFHGEYPLSVEDWRETVEDKLTDEISKLGLPKSLTKLVNDTAKPMGRQVESWKQFHEKYLHDSHGEEIHFDIPILEKLLWTAAGAVDYRKTAEELIRSDDIDIVKRYKLACLYCMEDYIRLFWKELPKENKKYFFGEEGRHLRSGGLGLEFWWPYIVEGQESKLDDLTRSYRRDQITFHQYAFQCSAKKGNKTAAEYFFQELTREEKEPSLMSAARAIVAGQYTTKFPFEKCSELLRYLISVMTPDQQMRFFLENPHELLECFTVWPSQDMISGIADLIWDFLPETNRDSVLDMMYWYQSLEDSGHYCTILFQEFFLRIPPDFWEGYVDRQCEFESYFDNVLCAEDIKALEIFFKSLDATAKARLVLSEPALKDFHDCISAGSWDVVEVCIREASLSQEDKKRLKEAFTGYLTSHGVEEMTLKTGKWTRFFHLLDETNDPSKRCPEDETPTETKKRKT</sequence>
<dbReference type="Proteomes" id="UP000499080">
    <property type="component" value="Unassembled WGS sequence"/>
</dbReference>
<dbReference type="AlphaFoldDB" id="A0A4Y2F0U4"/>
<feature type="region of interest" description="Disordered" evidence="1">
    <location>
        <begin position="459"/>
        <end position="479"/>
    </location>
</feature>
<comment type="caution">
    <text evidence="2">The sequence shown here is derived from an EMBL/GenBank/DDBJ whole genome shotgun (WGS) entry which is preliminary data.</text>
</comment>
<evidence type="ECO:0000313" key="3">
    <source>
        <dbReference type="Proteomes" id="UP000499080"/>
    </source>
</evidence>
<evidence type="ECO:0000313" key="2">
    <source>
        <dbReference type="EMBL" id="GBM34731.1"/>
    </source>
</evidence>
<name>A0A4Y2F0U4_ARAVE</name>
<organism evidence="2 3">
    <name type="scientific">Araneus ventricosus</name>
    <name type="common">Orbweaver spider</name>
    <name type="synonym">Epeira ventricosa</name>
    <dbReference type="NCBI Taxonomy" id="182803"/>
    <lineage>
        <taxon>Eukaryota</taxon>
        <taxon>Metazoa</taxon>
        <taxon>Ecdysozoa</taxon>
        <taxon>Arthropoda</taxon>
        <taxon>Chelicerata</taxon>
        <taxon>Arachnida</taxon>
        <taxon>Araneae</taxon>
        <taxon>Araneomorphae</taxon>
        <taxon>Entelegynae</taxon>
        <taxon>Araneoidea</taxon>
        <taxon>Araneidae</taxon>
        <taxon>Araneus</taxon>
    </lineage>
</organism>
<proteinExistence type="predicted"/>
<keyword evidence="3" id="KW-1185">Reference proteome</keyword>
<reference evidence="2 3" key="1">
    <citation type="journal article" date="2019" name="Sci. Rep.">
        <title>Orb-weaving spider Araneus ventricosus genome elucidates the spidroin gene catalogue.</title>
        <authorList>
            <person name="Kono N."/>
            <person name="Nakamura H."/>
            <person name="Ohtoshi R."/>
            <person name="Moran D.A.P."/>
            <person name="Shinohara A."/>
            <person name="Yoshida Y."/>
            <person name="Fujiwara M."/>
            <person name="Mori M."/>
            <person name="Tomita M."/>
            <person name="Arakawa K."/>
        </authorList>
    </citation>
    <scope>NUCLEOTIDE SEQUENCE [LARGE SCALE GENOMIC DNA]</scope>
</reference>
<dbReference type="EMBL" id="BGPR01000768">
    <property type="protein sequence ID" value="GBM34731.1"/>
    <property type="molecule type" value="Genomic_DNA"/>
</dbReference>
<gene>
    <name evidence="2" type="ORF">AVEN_208891_1</name>
</gene>